<evidence type="ECO:0000256" key="1">
    <source>
        <dbReference type="SAM" id="MobiDB-lite"/>
    </source>
</evidence>
<feature type="transmembrane region" description="Helical" evidence="2">
    <location>
        <begin position="127"/>
        <end position="146"/>
    </location>
</feature>
<evidence type="ECO:0000256" key="2">
    <source>
        <dbReference type="SAM" id="Phobius"/>
    </source>
</evidence>
<protein>
    <recommendedName>
        <fullName evidence="5">DUF5050 domain-containing protein</fullName>
    </recommendedName>
</protein>
<organism evidence="3 4">
    <name type="scientific">Lachnospira eligens</name>
    <dbReference type="NCBI Taxonomy" id="39485"/>
    <lineage>
        <taxon>Bacteria</taxon>
        <taxon>Bacillati</taxon>
        <taxon>Bacillota</taxon>
        <taxon>Clostridia</taxon>
        <taxon>Lachnospirales</taxon>
        <taxon>Lachnospiraceae</taxon>
        <taxon>Lachnospira</taxon>
    </lineage>
</organism>
<keyword evidence="2" id="KW-0472">Membrane</keyword>
<accession>A0A7C9KXZ6</accession>
<feature type="compositionally biased region" description="Basic and acidic residues" evidence="1">
    <location>
        <begin position="40"/>
        <end position="56"/>
    </location>
</feature>
<gene>
    <name evidence="3" type="ORF">GKE48_03040</name>
</gene>
<feature type="compositionally biased region" description="Basic and acidic residues" evidence="1">
    <location>
        <begin position="77"/>
        <end position="95"/>
    </location>
</feature>
<evidence type="ECO:0000313" key="3">
    <source>
        <dbReference type="EMBL" id="MSC56431.1"/>
    </source>
</evidence>
<dbReference type="EMBL" id="WKRD01000002">
    <property type="protein sequence ID" value="MSC56431.1"/>
    <property type="molecule type" value="Genomic_DNA"/>
</dbReference>
<sequence>MLCTKCGQEYEGSQCPRCDGPVILVNNSDYLARRKAYEEKQALKERSASSDKKEESQSDYGQALAKRVQAIKKKSRNKTESKKQSQNRSKADSRKQSQSKAGGSRNDNQEKPQIRIARRQINKRMKMIAAALIAVVLIGVAAFGIYKLATKKNYALYVSYNGKIYDIAGLDSNYVCDESNAIFAADSKTFYTAQWPEQIDSEKNILSVASDNGKYFVTVTYDESNSSGRYSMYIWSKDECVLVSEDNLQKEIMYISDDGLVIYTNINIINDEGSTNGTSLAMSRVKEVKKQPEAQTTLIEGNLNKAYVYESKHLIVCLTNAGSLYTYDYEKKEKPVSVADAVMQLWPVSENMPGVYTANADSLNTRKDVDTLLYSKSDGVYYYSCKDASAYKIDKKTDNDADYVFDRDNSLIYRISGTSMTSALIRETKVSEYVDVDSMTKEKNYIYNSSDGQIVYVNAKGQLRVVDNNKITDIASDVNAGSLSKVYNKGKALTYVSGGRQYYMDNIKSKAVAILESDAVTDTEGTYFYKNRIYAYDADNILYSNTLKGNDISNIGYVERLWLGTELR</sequence>
<keyword evidence="2" id="KW-1133">Transmembrane helix</keyword>
<proteinExistence type="predicted"/>
<evidence type="ECO:0000313" key="4">
    <source>
        <dbReference type="Proteomes" id="UP000481964"/>
    </source>
</evidence>
<dbReference type="SUPFAM" id="SSF101898">
    <property type="entry name" value="NHL repeat"/>
    <property type="match status" value="1"/>
</dbReference>
<name>A0A7C9KXZ6_9FIRM</name>
<dbReference type="AlphaFoldDB" id="A0A7C9KXZ6"/>
<dbReference type="RefSeq" id="WP_154300416.1">
    <property type="nucleotide sequence ID" value="NZ_WKRD01000002.1"/>
</dbReference>
<reference evidence="3 4" key="1">
    <citation type="journal article" date="2019" name="Nat. Med.">
        <title>A library of human gut bacterial isolates paired with longitudinal multiomics data enables mechanistic microbiome research.</title>
        <authorList>
            <person name="Poyet M."/>
            <person name="Groussin M."/>
            <person name="Gibbons S.M."/>
            <person name="Avila-Pacheco J."/>
            <person name="Jiang X."/>
            <person name="Kearney S.M."/>
            <person name="Perrotta A.R."/>
            <person name="Berdy B."/>
            <person name="Zhao S."/>
            <person name="Lieberman T.D."/>
            <person name="Swanson P.K."/>
            <person name="Smith M."/>
            <person name="Roesemann S."/>
            <person name="Alexander J.E."/>
            <person name="Rich S.A."/>
            <person name="Livny J."/>
            <person name="Vlamakis H."/>
            <person name="Clish C."/>
            <person name="Bullock K."/>
            <person name="Deik A."/>
            <person name="Scott J."/>
            <person name="Pierce K.A."/>
            <person name="Xavier R.J."/>
            <person name="Alm E.J."/>
        </authorList>
    </citation>
    <scope>NUCLEOTIDE SEQUENCE [LARGE SCALE GENOMIC DNA]</scope>
    <source>
        <strain evidence="3 4">BIOML-A1</strain>
    </source>
</reference>
<evidence type="ECO:0008006" key="5">
    <source>
        <dbReference type="Google" id="ProtNLM"/>
    </source>
</evidence>
<comment type="caution">
    <text evidence="3">The sequence shown here is derived from an EMBL/GenBank/DDBJ whole genome shotgun (WGS) entry which is preliminary data.</text>
</comment>
<keyword evidence="2" id="KW-0812">Transmembrane</keyword>
<feature type="region of interest" description="Disordered" evidence="1">
    <location>
        <begin position="40"/>
        <end position="114"/>
    </location>
</feature>
<dbReference type="Proteomes" id="UP000481964">
    <property type="component" value="Unassembled WGS sequence"/>
</dbReference>